<proteinExistence type="predicted"/>
<reference evidence="3" key="1">
    <citation type="journal article" date="2021" name="Mol. Plant Pathol.">
        <title>A 20-kb lineage-specific genomic region tames virulence in pathogenic amphidiploid Verticillium longisporum.</title>
        <authorList>
            <person name="Harting R."/>
            <person name="Starke J."/>
            <person name="Kusch H."/>
            <person name="Poggeler S."/>
            <person name="Maurus I."/>
            <person name="Schluter R."/>
            <person name="Landesfeind M."/>
            <person name="Bulla I."/>
            <person name="Nowrousian M."/>
            <person name="de Jonge R."/>
            <person name="Stahlhut G."/>
            <person name="Hoff K.J."/>
            <person name="Asshauer K.P."/>
            <person name="Thurmer A."/>
            <person name="Stanke M."/>
            <person name="Daniel R."/>
            <person name="Morgenstern B."/>
            <person name="Thomma B.P.H.J."/>
            <person name="Kronstad J.W."/>
            <person name="Braus-Stromeyer S.A."/>
            <person name="Braus G.H."/>
        </authorList>
    </citation>
    <scope>NUCLEOTIDE SEQUENCE</scope>
    <source>
        <strain evidence="3">Vl32</strain>
    </source>
</reference>
<evidence type="ECO:0000256" key="2">
    <source>
        <dbReference type="SAM" id="Phobius"/>
    </source>
</evidence>
<dbReference type="AlphaFoldDB" id="A0A8I2ZZM7"/>
<feature type="transmembrane region" description="Helical" evidence="2">
    <location>
        <begin position="6"/>
        <end position="26"/>
    </location>
</feature>
<name>A0A8I2ZZM7_VERLO</name>
<keyword evidence="2" id="KW-0812">Transmembrane</keyword>
<keyword evidence="2" id="KW-1133">Transmembrane helix</keyword>
<dbReference type="Proteomes" id="UP000689129">
    <property type="component" value="Unassembled WGS sequence"/>
</dbReference>
<organism evidence="3 4">
    <name type="scientific">Verticillium longisporum</name>
    <name type="common">Verticillium dahliae var. longisporum</name>
    <dbReference type="NCBI Taxonomy" id="100787"/>
    <lineage>
        <taxon>Eukaryota</taxon>
        <taxon>Fungi</taxon>
        <taxon>Dikarya</taxon>
        <taxon>Ascomycota</taxon>
        <taxon>Pezizomycotina</taxon>
        <taxon>Sordariomycetes</taxon>
        <taxon>Hypocreomycetidae</taxon>
        <taxon>Glomerellales</taxon>
        <taxon>Plectosphaerellaceae</taxon>
        <taxon>Verticillium</taxon>
    </lineage>
</organism>
<evidence type="ECO:0000313" key="3">
    <source>
        <dbReference type="EMBL" id="KAG7141543.1"/>
    </source>
</evidence>
<protein>
    <submittedName>
        <fullName evidence="3">Uncharacterized protein</fullName>
    </submittedName>
</protein>
<accession>A0A8I2ZZM7</accession>
<evidence type="ECO:0000256" key="1">
    <source>
        <dbReference type="SAM" id="MobiDB-lite"/>
    </source>
</evidence>
<keyword evidence="2" id="KW-0472">Membrane</keyword>
<feature type="region of interest" description="Disordered" evidence="1">
    <location>
        <begin position="58"/>
        <end position="86"/>
    </location>
</feature>
<comment type="caution">
    <text evidence="3">The sequence shown here is derived from an EMBL/GenBank/DDBJ whole genome shotgun (WGS) entry which is preliminary data.</text>
</comment>
<dbReference type="OrthoDB" id="10029320at2759"/>
<evidence type="ECO:0000313" key="4">
    <source>
        <dbReference type="Proteomes" id="UP000689129"/>
    </source>
</evidence>
<sequence>MFTNLWLLGGLGVLALTVYLYQALVYRRLRQFAHLPQIKPSVVWGHLAVLGEHFKSDGSGTTDMEGQDTATKTHGGEYPFKTYVGH</sequence>
<feature type="compositionally biased region" description="Polar residues" evidence="1">
    <location>
        <begin position="58"/>
        <end position="72"/>
    </location>
</feature>
<dbReference type="EMBL" id="JAEMWZ010000030">
    <property type="protein sequence ID" value="KAG7141543.1"/>
    <property type="molecule type" value="Genomic_DNA"/>
</dbReference>
<gene>
    <name evidence="3" type="ORF">HYQ45_018812</name>
</gene>